<feature type="transmembrane region" description="Helical" evidence="4">
    <location>
        <begin position="344"/>
        <end position="363"/>
    </location>
</feature>
<gene>
    <name evidence="6" type="ORF">EAH82_12085</name>
</gene>
<organism evidence="6 7">
    <name type="scientific">Variovorax guangxiensis</name>
    <dbReference type="NCBI Taxonomy" id="1775474"/>
    <lineage>
        <taxon>Bacteria</taxon>
        <taxon>Pseudomonadati</taxon>
        <taxon>Pseudomonadota</taxon>
        <taxon>Betaproteobacteria</taxon>
        <taxon>Burkholderiales</taxon>
        <taxon>Comamonadaceae</taxon>
        <taxon>Variovorax</taxon>
    </lineage>
</organism>
<dbReference type="Gene3D" id="1.20.1250.20">
    <property type="entry name" value="MFS general substrate transporter like domains"/>
    <property type="match status" value="2"/>
</dbReference>
<proteinExistence type="predicted"/>
<evidence type="ECO:0000313" key="6">
    <source>
        <dbReference type="EMBL" id="TPG27944.1"/>
    </source>
</evidence>
<feature type="transmembrane region" description="Helical" evidence="4">
    <location>
        <begin position="77"/>
        <end position="97"/>
    </location>
</feature>
<feature type="transmembrane region" description="Helical" evidence="4">
    <location>
        <begin position="375"/>
        <end position="394"/>
    </location>
</feature>
<dbReference type="InterPro" id="IPR011701">
    <property type="entry name" value="MFS"/>
</dbReference>
<accession>A0A502DS96</accession>
<feature type="transmembrane region" description="Helical" evidence="4">
    <location>
        <begin position="254"/>
        <end position="273"/>
    </location>
</feature>
<keyword evidence="3 4" id="KW-0472">Membrane</keyword>
<feature type="transmembrane region" description="Helical" evidence="4">
    <location>
        <begin position="138"/>
        <end position="157"/>
    </location>
</feature>
<protein>
    <submittedName>
        <fullName evidence="6">MFS transporter</fullName>
    </submittedName>
</protein>
<dbReference type="GO" id="GO:0022857">
    <property type="term" value="F:transmembrane transporter activity"/>
    <property type="evidence" value="ECO:0007669"/>
    <property type="project" value="InterPro"/>
</dbReference>
<dbReference type="AlphaFoldDB" id="A0A502DS96"/>
<dbReference type="OrthoDB" id="146345at2"/>
<keyword evidence="2 4" id="KW-1133">Transmembrane helix</keyword>
<evidence type="ECO:0000313" key="7">
    <source>
        <dbReference type="Proteomes" id="UP000319212"/>
    </source>
</evidence>
<comment type="caution">
    <text evidence="6">The sequence shown here is derived from an EMBL/GenBank/DDBJ whole genome shotgun (WGS) entry which is preliminary data.</text>
</comment>
<feature type="domain" description="Major facilitator superfamily (MFS) profile" evidence="5">
    <location>
        <begin position="10"/>
        <end position="399"/>
    </location>
</feature>
<dbReference type="SUPFAM" id="SSF103473">
    <property type="entry name" value="MFS general substrate transporter"/>
    <property type="match status" value="1"/>
</dbReference>
<evidence type="ECO:0000259" key="5">
    <source>
        <dbReference type="PROSITE" id="PS50850"/>
    </source>
</evidence>
<keyword evidence="1 4" id="KW-0812">Transmembrane</keyword>
<dbReference type="EMBL" id="RCZI01000003">
    <property type="protein sequence ID" value="TPG27944.1"/>
    <property type="molecule type" value="Genomic_DNA"/>
</dbReference>
<dbReference type="InterPro" id="IPR036259">
    <property type="entry name" value="MFS_trans_sf"/>
</dbReference>
<dbReference type="PROSITE" id="PS50850">
    <property type="entry name" value="MFS"/>
    <property type="match status" value="1"/>
</dbReference>
<feature type="transmembrane region" description="Helical" evidence="4">
    <location>
        <begin position="12"/>
        <end position="31"/>
    </location>
</feature>
<name>A0A502DS96_9BURK</name>
<evidence type="ECO:0000256" key="3">
    <source>
        <dbReference type="ARBA" id="ARBA00023136"/>
    </source>
</evidence>
<sequence length="407" mass="43157">MSSPAPALSLKQVLICGALIVTLSMGIRHGFGLWLQPITQEQGWTRQTFSLAIAIQNLSWGVMGVFAGMLADRLGAFRVLLIGTVLYALGLAGMALSPTPLTFALTAGVLIGAAQAGTTYAVIYGVIGRQIPAERRSWAMGVTAAAGSFGQFLMVPIEGQLITRLGWHTALMALAAVVLLIVPMAFGLREPRATGTAAGGARRDQTIVQAVIEAFKYPSFGLLMAGYFVCGFQVVFIGVHMPSYLKDKGLSPEVASYALALIGLFNVFGTYAAGTLGQRLAKRKILAVIYFGRAIAISIFLIVPLSPLSVYVFASVMGLLWLSTIPPTNALVAQIFGVAHLSMLSGFVFLGHQVGSFLGVWLGGFLYDRTGSYDVVWYIAIALGVFAALINLPVRESAIARPVPQPA</sequence>
<evidence type="ECO:0000256" key="4">
    <source>
        <dbReference type="SAM" id="Phobius"/>
    </source>
</evidence>
<feature type="transmembrane region" description="Helical" evidence="4">
    <location>
        <begin position="220"/>
        <end position="242"/>
    </location>
</feature>
<dbReference type="CDD" id="cd17355">
    <property type="entry name" value="MFS_YcxA_like"/>
    <property type="match status" value="1"/>
</dbReference>
<dbReference type="Pfam" id="PF07690">
    <property type="entry name" value="MFS_1"/>
    <property type="match status" value="1"/>
</dbReference>
<dbReference type="RefSeq" id="WP_140842165.1">
    <property type="nucleotide sequence ID" value="NZ_RCZI01000003.1"/>
</dbReference>
<dbReference type="InterPro" id="IPR050327">
    <property type="entry name" value="Proton-linked_MCT"/>
</dbReference>
<dbReference type="PANTHER" id="PTHR11360">
    <property type="entry name" value="MONOCARBOXYLATE TRANSPORTER"/>
    <property type="match status" value="1"/>
</dbReference>
<dbReference type="Proteomes" id="UP000319212">
    <property type="component" value="Unassembled WGS sequence"/>
</dbReference>
<feature type="transmembrane region" description="Helical" evidence="4">
    <location>
        <begin position="285"/>
        <end position="305"/>
    </location>
</feature>
<dbReference type="PANTHER" id="PTHR11360:SF284">
    <property type="entry name" value="EG:103B4.3 PROTEIN-RELATED"/>
    <property type="match status" value="1"/>
</dbReference>
<dbReference type="InterPro" id="IPR020846">
    <property type="entry name" value="MFS_dom"/>
</dbReference>
<feature type="transmembrane region" description="Helical" evidence="4">
    <location>
        <begin position="51"/>
        <end position="70"/>
    </location>
</feature>
<evidence type="ECO:0000256" key="1">
    <source>
        <dbReference type="ARBA" id="ARBA00022692"/>
    </source>
</evidence>
<reference evidence="6 7" key="1">
    <citation type="journal article" date="2019" name="Environ. Microbiol.">
        <title>Species interactions and distinct microbial communities in high Arctic permafrost affected cryosols are associated with the CH4 and CO2 gas fluxes.</title>
        <authorList>
            <person name="Altshuler I."/>
            <person name="Hamel J."/>
            <person name="Turney S."/>
            <person name="Magnuson E."/>
            <person name="Levesque R."/>
            <person name="Greer C."/>
            <person name="Whyte L.G."/>
        </authorList>
    </citation>
    <scope>NUCLEOTIDE SEQUENCE [LARGE SCALE GENOMIC DNA]</scope>
    <source>
        <strain evidence="6 7">S06.C</strain>
    </source>
</reference>
<feature type="transmembrane region" description="Helical" evidence="4">
    <location>
        <begin position="311"/>
        <end position="332"/>
    </location>
</feature>
<feature type="transmembrane region" description="Helical" evidence="4">
    <location>
        <begin position="103"/>
        <end position="126"/>
    </location>
</feature>
<evidence type="ECO:0000256" key="2">
    <source>
        <dbReference type="ARBA" id="ARBA00022989"/>
    </source>
</evidence>
<feature type="transmembrane region" description="Helical" evidence="4">
    <location>
        <begin position="169"/>
        <end position="188"/>
    </location>
</feature>